<keyword evidence="7" id="KW-0067">ATP-binding</keyword>
<dbReference type="InterPro" id="IPR001789">
    <property type="entry name" value="Sig_transdc_resp-reg_receiver"/>
</dbReference>
<dbReference type="Pfam" id="PF07730">
    <property type="entry name" value="HisKA_3"/>
    <property type="match status" value="1"/>
</dbReference>
<protein>
    <recommendedName>
        <fullName evidence="2">histidine kinase</fullName>
        <ecNumber evidence="2">2.7.13.3</ecNumber>
    </recommendedName>
</protein>
<sequence length="356" mass="40006">MINSTTSPYRILVVEDNLGDFTLIEEFIIERVDFPKIEHANSFKEAETLLAKPENIYHIILLDLSLPDKNGENLIHEIIALSRHTPVVVLTGFSDFEFGVKSLSMGVSDYLLKEDLNANGLYKSLIYSAERQKISNKLKESEKQVRSFANQLNNALEEERAHIAREIHDEFGQQLAGLKMSLSALRKLKNSPEAQEEFINSLVEEVNNSIEMVRRIANELRPVLIDKLGLPIALEWLVKEFAKKTGMSSEVNVVDTPLVLDKIVEINIFRICQEALTNIAKHAQATEIKLDIACIENTWHFKVSDNGIGIPNSLNNSISMGLLNMKERSYLIGATLIITNNLPSGTIIEITVNPND</sequence>
<dbReference type="PANTHER" id="PTHR24421">
    <property type="entry name" value="NITRATE/NITRITE SENSOR PROTEIN NARX-RELATED"/>
    <property type="match status" value="1"/>
</dbReference>
<feature type="domain" description="Response regulatory" evidence="11">
    <location>
        <begin position="10"/>
        <end position="128"/>
    </location>
</feature>
<keyword evidence="10" id="KW-0175">Coiled coil</keyword>
<evidence type="ECO:0000256" key="5">
    <source>
        <dbReference type="ARBA" id="ARBA00022741"/>
    </source>
</evidence>
<keyword evidence="3 9" id="KW-0597">Phosphoprotein</keyword>
<dbReference type="SUPFAM" id="SSF55874">
    <property type="entry name" value="ATPase domain of HSP90 chaperone/DNA topoisomerase II/histidine kinase"/>
    <property type="match status" value="1"/>
</dbReference>
<dbReference type="Gene3D" id="3.40.50.2300">
    <property type="match status" value="1"/>
</dbReference>
<dbReference type="InterPro" id="IPR050482">
    <property type="entry name" value="Sensor_HK_TwoCompSys"/>
</dbReference>
<dbReference type="Gene3D" id="3.30.565.10">
    <property type="entry name" value="Histidine kinase-like ATPase, C-terminal domain"/>
    <property type="match status" value="1"/>
</dbReference>
<dbReference type="CDD" id="cd16917">
    <property type="entry name" value="HATPase_UhpB-NarQ-NarX-like"/>
    <property type="match status" value="1"/>
</dbReference>
<evidence type="ECO:0000313" key="12">
    <source>
        <dbReference type="EMBL" id="NQX31063.1"/>
    </source>
</evidence>
<dbReference type="Pfam" id="PF02518">
    <property type="entry name" value="HATPase_c"/>
    <property type="match status" value="1"/>
</dbReference>
<evidence type="ECO:0000256" key="8">
    <source>
        <dbReference type="ARBA" id="ARBA00023012"/>
    </source>
</evidence>
<keyword evidence="13" id="KW-1185">Reference proteome</keyword>
<evidence type="ECO:0000313" key="13">
    <source>
        <dbReference type="Proteomes" id="UP000762110"/>
    </source>
</evidence>
<dbReference type="InterPro" id="IPR011712">
    <property type="entry name" value="Sig_transdc_His_kin_sub3_dim/P"/>
</dbReference>
<gene>
    <name evidence="12" type="ORF">HQN85_04975</name>
</gene>
<keyword evidence="6" id="KW-0418">Kinase</keyword>
<dbReference type="PROSITE" id="PS50110">
    <property type="entry name" value="RESPONSE_REGULATORY"/>
    <property type="match status" value="1"/>
</dbReference>
<dbReference type="RefSeq" id="WP_173269409.1">
    <property type="nucleotide sequence ID" value="NZ_JABMKV010000001.1"/>
</dbReference>
<dbReference type="Proteomes" id="UP000762110">
    <property type="component" value="Unassembled WGS sequence"/>
</dbReference>
<evidence type="ECO:0000256" key="7">
    <source>
        <dbReference type="ARBA" id="ARBA00022840"/>
    </source>
</evidence>
<dbReference type="SUPFAM" id="SSF52172">
    <property type="entry name" value="CheY-like"/>
    <property type="match status" value="1"/>
</dbReference>
<dbReference type="Pfam" id="PF00072">
    <property type="entry name" value="Response_reg"/>
    <property type="match status" value="1"/>
</dbReference>
<feature type="modified residue" description="4-aspartylphosphate" evidence="9">
    <location>
        <position position="63"/>
    </location>
</feature>
<evidence type="ECO:0000259" key="11">
    <source>
        <dbReference type="PROSITE" id="PS50110"/>
    </source>
</evidence>
<dbReference type="SMART" id="SM00448">
    <property type="entry name" value="REC"/>
    <property type="match status" value="1"/>
</dbReference>
<evidence type="ECO:0000256" key="9">
    <source>
        <dbReference type="PROSITE-ProRule" id="PRU00169"/>
    </source>
</evidence>
<evidence type="ECO:0000256" key="6">
    <source>
        <dbReference type="ARBA" id="ARBA00022777"/>
    </source>
</evidence>
<keyword evidence="4" id="KW-0808">Transferase</keyword>
<accession>A0ABX2DAI1</accession>
<evidence type="ECO:0000256" key="10">
    <source>
        <dbReference type="SAM" id="Coils"/>
    </source>
</evidence>
<dbReference type="InterPro" id="IPR003594">
    <property type="entry name" value="HATPase_dom"/>
</dbReference>
<dbReference type="SMART" id="SM00387">
    <property type="entry name" value="HATPase_c"/>
    <property type="match status" value="1"/>
</dbReference>
<dbReference type="Gene3D" id="1.20.5.1930">
    <property type="match status" value="1"/>
</dbReference>
<proteinExistence type="predicted"/>
<name>A0ABX2DAI1_9SPHI</name>
<comment type="caution">
    <text evidence="12">The sequence shown here is derived from an EMBL/GenBank/DDBJ whole genome shotgun (WGS) entry which is preliminary data.</text>
</comment>
<comment type="catalytic activity">
    <reaction evidence="1">
        <text>ATP + protein L-histidine = ADP + protein N-phospho-L-histidine.</text>
        <dbReference type="EC" id="2.7.13.3"/>
    </reaction>
</comment>
<dbReference type="InterPro" id="IPR036890">
    <property type="entry name" value="HATPase_C_sf"/>
</dbReference>
<dbReference type="CDD" id="cd00156">
    <property type="entry name" value="REC"/>
    <property type="match status" value="1"/>
</dbReference>
<evidence type="ECO:0000256" key="4">
    <source>
        <dbReference type="ARBA" id="ARBA00022679"/>
    </source>
</evidence>
<dbReference type="EMBL" id="JABMKV010000001">
    <property type="protein sequence ID" value="NQX31063.1"/>
    <property type="molecule type" value="Genomic_DNA"/>
</dbReference>
<evidence type="ECO:0000256" key="2">
    <source>
        <dbReference type="ARBA" id="ARBA00012438"/>
    </source>
</evidence>
<dbReference type="InterPro" id="IPR011006">
    <property type="entry name" value="CheY-like_superfamily"/>
</dbReference>
<dbReference type="PANTHER" id="PTHR24421:SF10">
    <property type="entry name" value="NITRATE_NITRITE SENSOR PROTEIN NARQ"/>
    <property type="match status" value="1"/>
</dbReference>
<feature type="coiled-coil region" evidence="10">
    <location>
        <begin position="131"/>
        <end position="159"/>
    </location>
</feature>
<organism evidence="12 13">
    <name type="scientific">Pedobacter boryungensis</name>
    <dbReference type="NCBI Taxonomy" id="869962"/>
    <lineage>
        <taxon>Bacteria</taxon>
        <taxon>Pseudomonadati</taxon>
        <taxon>Bacteroidota</taxon>
        <taxon>Sphingobacteriia</taxon>
        <taxon>Sphingobacteriales</taxon>
        <taxon>Sphingobacteriaceae</taxon>
        <taxon>Pedobacter</taxon>
    </lineage>
</organism>
<dbReference type="EC" id="2.7.13.3" evidence="2"/>
<keyword evidence="8" id="KW-0902">Two-component regulatory system</keyword>
<evidence type="ECO:0000256" key="1">
    <source>
        <dbReference type="ARBA" id="ARBA00000085"/>
    </source>
</evidence>
<keyword evidence="5" id="KW-0547">Nucleotide-binding</keyword>
<reference evidence="12 13" key="1">
    <citation type="submission" date="2020-05" db="EMBL/GenBank/DDBJ databases">
        <title>Description of Pedobacter foliorum sp. nov.</title>
        <authorList>
            <person name="Qi S."/>
            <person name="Carlier A."/>
            <person name="Cnockaert M."/>
            <person name="Vandamme P."/>
        </authorList>
    </citation>
    <scope>NUCLEOTIDE SEQUENCE [LARGE SCALE GENOMIC DNA]</scope>
    <source>
        <strain evidence="12 13">LMG 31300</strain>
    </source>
</reference>
<evidence type="ECO:0000256" key="3">
    <source>
        <dbReference type="ARBA" id="ARBA00022553"/>
    </source>
</evidence>